<proteinExistence type="predicted"/>
<comment type="caution">
    <text evidence="2">The sequence shown here is derived from an EMBL/GenBank/DDBJ whole genome shotgun (WGS) entry which is preliminary data.</text>
</comment>
<organism evidence="2 3">
    <name type="scientific">Cohnella nanjingensis</name>
    <dbReference type="NCBI Taxonomy" id="1387779"/>
    <lineage>
        <taxon>Bacteria</taxon>
        <taxon>Bacillati</taxon>
        <taxon>Bacillota</taxon>
        <taxon>Bacilli</taxon>
        <taxon>Bacillales</taxon>
        <taxon>Paenibacillaceae</taxon>
        <taxon>Cohnella</taxon>
    </lineage>
</organism>
<accession>A0A7X0RQ53</accession>
<evidence type="ECO:0000313" key="3">
    <source>
        <dbReference type="Proteomes" id="UP000547209"/>
    </source>
</evidence>
<feature type="region of interest" description="Disordered" evidence="1">
    <location>
        <begin position="106"/>
        <end position="139"/>
    </location>
</feature>
<feature type="compositionally biased region" description="Polar residues" evidence="1">
    <location>
        <begin position="108"/>
        <end position="122"/>
    </location>
</feature>
<keyword evidence="2" id="KW-0966">Cell projection</keyword>
<evidence type="ECO:0000256" key="1">
    <source>
        <dbReference type="SAM" id="MobiDB-lite"/>
    </source>
</evidence>
<name>A0A7X0RQ53_9BACL</name>
<gene>
    <name evidence="2" type="ORF">H7C19_12615</name>
</gene>
<reference evidence="2 3" key="1">
    <citation type="submission" date="2020-08" db="EMBL/GenBank/DDBJ databases">
        <title>Cohnella phylogeny.</title>
        <authorList>
            <person name="Dunlap C."/>
        </authorList>
    </citation>
    <scope>NUCLEOTIDE SEQUENCE [LARGE SCALE GENOMIC DNA]</scope>
    <source>
        <strain evidence="2 3">DSM 28246</strain>
    </source>
</reference>
<dbReference type="EMBL" id="JACJVP010000021">
    <property type="protein sequence ID" value="MBB6671525.1"/>
    <property type="molecule type" value="Genomic_DNA"/>
</dbReference>
<dbReference type="Proteomes" id="UP000547209">
    <property type="component" value="Unassembled WGS sequence"/>
</dbReference>
<dbReference type="AlphaFoldDB" id="A0A7X0RQ53"/>
<sequence>MDLANCPRCGKLFARHFRDICPNCHGQLEKEYEDCVQFLRDNKGATIQVLSEETGVSIKQITRFIREGRISLYNAPNLSYPCEVCGMLIRDGNMCENCRGRLQRDVRQATSSDRPTSASQEYRNGGSAYRIGDRLRDRN</sequence>
<protein>
    <submittedName>
        <fullName evidence="2">Flagellar protein</fullName>
    </submittedName>
</protein>
<dbReference type="NCBIfam" id="TIGR03826">
    <property type="entry name" value="YvyF"/>
    <property type="match status" value="1"/>
</dbReference>
<dbReference type="RefSeq" id="WP_185143004.1">
    <property type="nucleotide sequence ID" value="NZ_JACJVP010000021.1"/>
</dbReference>
<keyword evidence="3" id="KW-1185">Reference proteome</keyword>
<keyword evidence="2" id="KW-0969">Cilium</keyword>
<dbReference type="InterPro" id="IPR022258">
    <property type="entry name" value="Flagellar_operon_YvyF"/>
</dbReference>
<keyword evidence="2" id="KW-0282">Flagellum</keyword>
<evidence type="ECO:0000313" key="2">
    <source>
        <dbReference type="EMBL" id="MBB6671525.1"/>
    </source>
</evidence>